<sequence>MAGVSIQDIESVEECWGPTFRSILEGNAYDSLSEQLDGRIRSLDKDIEKICNLYYQGFIESIRELLHVRSQVKNLNQEILSLDSALQTAATQILSRGKELVRARQIENNIATAINGLSNCLPVLECYSKLLAQVKEKRYYSALKTLGQLENDHLSKVSSYRFASQMRVEVPKLKSIIKKSSEDDFREFLENIRKFSPKIGEVAMRHTRELRKRNLNNVIGEYHTEKENKDYEAEDEELSVQDLIDFSPIYRSLHIYTVLNDKEYFEKDYRKQRRDQAKLVLQAPQAMHDNLEAYKHYIYSIVGFFIVEDHIMNTAKDVVTRSYLDDLWSVSLSRAVNVISMNSSSCTDPNILLRIKSVIILSIFTLKSYGYNVNQLWEILLEMRDHYNEVLLQRWVNVFREILDNSQFVQLEVQTQEEYESIIEKFPFHSEQMETSQYPKKFPFSSMVPEVYHQAKEFMYACMKFSEELSLSSNEVAAMVRRAANLLLTKSFSGCLSAVFRNPNLALMQVIQIIIDTQYLEKAGPFLDDFVCKMTKTQPGMRQVPSTMFQSARAEAEMQVSNKLCLKLDDFFEELEGYNWLLPEPIGHASPFITDMIAFLKSTFQSFSYLLPTVAQSAFKKACEHIANHIYKLLVSEDIKQISTGALQQISLDLMQCEFFASSEPVPGLIEGDVSKFFAEVRQLLDLLILEEWSTYLHDYGKPENRYNLVKPLDIIVVLEKVREADRKNMFSVLKKSERDKKKLWDTVLKQLKQLAERQT</sequence>
<keyword evidence="10" id="KW-1185">Reference proteome</keyword>
<name>A0A7R8UQN4_HERIL</name>
<dbReference type="OMA" id="FPFHSEQ"/>
<keyword evidence="4 6" id="KW-0268">Exocytosis</keyword>
<dbReference type="GO" id="GO:0000145">
    <property type="term" value="C:exocyst"/>
    <property type="evidence" value="ECO:0007669"/>
    <property type="project" value="UniProtKB-UniRule"/>
</dbReference>
<protein>
    <recommendedName>
        <fullName evidence="6">Exocyst complex component</fullName>
    </recommendedName>
</protein>
<dbReference type="Pfam" id="PF20651">
    <property type="entry name" value="EXOC6_Sec15_N"/>
    <property type="match status" value="1"/>
</dbReference>
<dbReference type="InterPro" id="IPR048359">
    <property type="entry name" value="EXOC6_Sec15_N"/>
</dbReference>
<dbReference type="Gene3D" id="1.10.357.30">
    <property type="entry name" value="Exocyst complex subunit Sec15 C-terminal domain, N-terminal subdomain"/>
    <property type="match status" value="1"/>
</dbReference>
<evidence type="ECO:0000256" key="2">
    <source>
        <dbReference type="ARBA" id="ARBA00007944"/>
    </source>
</evidence>
<organism evidence="9 10">
    <name type="scientific">Hermetia illucens</name>
    <name type="common">Black soldier fly</name>
    <dbReference type="NCBI Taxonomy" id="343691"/>
    <lineage>
        <taxon>Eukaryota</taxon>
        <taxon>Metazoa</taxon>
        <taxon>Ecdysozoa</taxon>
        <taxon>Arthropoda</taxon>
        <taxon>Hexapoda</taxon>
        <taxon>Insecta</taxon>
        <taxon>Pterygota</taxon>
        <taxon>Neoptera</taxon>
        <taxon>Endopterygota</taxon>
        <taxon>Diptera</taxon>
        <taxon>Brachycera</taxon>
        <taxon>Stratiomyomorpha</taxon>
        <taxon>Stratiomyidae</taxon>
        <taxon>Hermetiinae</taxon>
        <taxon>Hermetia</taxon>
    </lineage>
</organism>
<reference evidence="9 10" key="1">
    <citation type="submission" date="2020-11" db="EMBL/GenBank/DDBJ databases">
        <authorList>
            <person name="Wallbank WR R."/>
            <person name="Pardo Diaz C."/>
            <person name="Kozak K."/>
            <person name="Martin S."/>
            <person name="Jiggins C."/>
            <person name="Moest M."/>
            <person name="Warren A I."/>
            <person name="Generalovic N T."/>
            <person name="Byers J.R.P. K."/>
            <person name="Montejo-Kovacevich G."/>
            <person name="Yen C E."/>
        </authorList>
    </citation>
    <scope>NUCLEOTIDE SEQUENCE [LARGE SCALE GENOMIC DNA]</scope>
</reference>
<keyword evidence="3 6" id="KW-0813">Transport</keyword>
<proteinExistence type="inferred from homology"/>
<evidence type="ECO:0000256" key="5">
    <source>
        <dbReference type="ARBA" id="ARBA00023054"/>
    </source>
</evidence>
<evidence type="ECO:0000256" key="3">
    <source>
        <dbReference type="ARBA" id="ARBA00022448"/>
    </source>
</evidence>
<dbReference type="EMBL" id="LR899011">
    <property type="protein sequence ID" value="CAD7084263.1"/>
    <property type="molecule type" value="Genomic_DNA"/>
</dbReference>
<dbReference type="InterPro" id="IPR042045">
    <property type="entry name" value="EXOC6/Sec15_C_dom1"/>
</dbReference>
<dbReference type="InterPro" id="IPR046361">
    <property type="entry name" value="EXOC6/Sec15_C"/>
</dbReference>
<dbReference type="FunCoup" id="A0A7R8UQN4">
    <property type="interactions" value="1686"/>
</dbReference>
<dbReference type="InParanoid" id="A0A7R8UQN4"/>
<comment type="function">
    <text evidence="1 6">Component of the exocyst complex involved in the docking of exocytic vesicles with fusion sites on the plasma membrane.</text>
</comment>
<accession>A0A7R8UQN4</accession>
<dbReference type="PIRSF" id="PIRSF025007">
    <property type="entry name" value="Sec15"/>
    <property type="match status" value="1"/>
</dbReference>
<dbReference type="Pfam" id="PF04091">
    <property type="entry name" value="Sec15_C"/>
    <property type="match status" value="1"/>
</dbReference>
<dbReference type="PANTHER" id="PTHR12702:SF0">
    <property type="entry name" value="EXOCYST COMPLEX COMPONENT 6"/>
    <property type="match status" value="1"/>
</dbReference>
<dbReference type="GO" id="GO:0006893">
    <property type="term" value="P:Golgi to plasma membrane transport"/>
    <property type="evidence" value="ECO:0007669"/>
    <property type="project" value="TreeGrafter"/>
</dbReference>
<dbReference type="PANTHER" id="PTHR12702">
    <property type="entry name" value="SEC15"/>
    <property type="match status" value="1"/>
</dbReference>
<dbReference type="OrthoDB" id="10267033at2759"/>
<evidence type="ECO:0000259" key="7">
    <source>
        <dbReference type="Pfam" id="PF04091"/>
    </source>
</evidence>
<dbReference type="FunFam" id="1.10.357.30:FF:000003">
    <property type="entry name" value="Exocyst complex component"/>
    <property type="match status" value="1"/>
</dbReference>
<gene>
    <name evidence="9" type="ORF">HERILL_LOCUS7168</name>
</gene>
<keyword evidence="5" id="KW-0175">Coiled coil</keyword>
<evidence type="ECO:0000256" key="6">
    <source>
        <dbReference type="PIRNR" id="PIRNR025007"/>
    </source>
</evidence>
<dbReference type="AlphaFoldDB" id="A0A7R8UQN4"/>
<evidence type="ECO:0000259" key="8">
    <source>
        <dbReference type="Pfam" id="PF20651"/>
    </source>
</evidence>
<dbReference type="FunFam" id="1.20.58.670:FF:000002">
    <property type="entry name" value="Exocyst complex component"/>
    <property type="match status" value="1"/>
</dbReference>
<dbReference type="InterPro" id="IPR042044">
    <property type="entry name" value="EXOC6PINT-1/Sec15/Tip20_C_dom2"/>
</dbReference>
<dbReference type="GO" id="GO:0090522">
    <property type="term" value="P:vesicle tethering involved in exocytosis"/>
    <property type="evidence" value="ECO:0007669"/>
    <property type="project" value="UniProtKB-UniRule"/>
</dbReference>
<feature type="domain" description="Exocyst complex subunit EXOC6/Sec15 C-terminal" evidence="7">
    <location>
        <begin position="375"/>
        <end position="721"/>
    </location>
</feature>
<dbReference type="GO" id="GO:0006886">
    <property type="term" value="P:intracellular protein transport"/>
    <property type="evidence" value="ECO:0007669"/>
    <property type="project" value="InterPro"/>
</dbReference>
<dbReference type="GO" id="GO:0016020">
    <property type="term" value="C:membrane"/>
    <property type="evidence" value="ECO:0007669"/>
    <property type="project" value="TreeGrafter"/>
</dbReference>
<dbReference type="Gene3D" id="1.20.58.670">
    <property type="entry name" value="Dsl1p vesicle tethering complex, Tip20p subunit, domain D"/>
    <property type="match status" value="1"/>
</dbReference>
<dbReference type="Proteomes" id="UP000594454">
    <property type="component" value="Chromosome 3"/>
</dbReference>
<evidence type="ECO:0000256" key="4">
    <source>
        <dbReference type="ARBA" id="ARBA00022483"/>
    </source>
</evidence>
<evidence type="ECO:0000256" key="1">
    <source>
        <dbReference type="ARBA" id="ARBA00002660"/>
    </source>
</evidence>
<evidence type="ECO:0000313" key="10">
    <source>
        <dbReference type="Proteomes" id="UP000594454"/>
    </source>
</evidence>
<dbReference type="InterPro" id="IPR007225">
    <property type="entry name" value="EXOC6/Sec15"/>
</dbReference>
<evidence type="ECO:0000313" key="9">
    <source>
        <dbReference type="EMBL" id="CAD7084263.1"/>
    </source>
</evidence>
<comment type="similarity">
    <text evidence="2 6">Belongs to the SEC15 family.</text>
</comment>
<feature type="domain" description="Exocyst complex component EXOC6/Sec15 N-terminal" evidence="8">
    <location>
        <begin position="35"/>
        <end position="204"/>
    </location>
</feature>